<dbReference type="SUPFAM" id="SSF55347">
    <property type="entry name" value="Glyceraldehyde-3-phosphate dehydrogenase-like, C-terminal domain"/>
    <property type="match status" value="1"/>
</dbReference>
<dbReference type="InterPro" id="IPR052515">
    <property type="entry name" value="Gfo/Idh/MocA_Oxidoreductase"/>
</dbReference>
<dbReference type="SUPFAM" id="SSF51735">
    <property type="entry name" value="NAD(P)-binding Rossmann-fold domains"/>
    <property type="match status" value="1"/>
</dbReference>
<feature type="domain" description="GFO/IDH/MocA-like oxidoreductase" evidence="2">
    <location>
        <begin position="128"/>
        <end position="250"/>
    </location>
</feature>
<dbReference type="Gene3D" id="3.30.360.10">
    <property type="entry name" value="Dihydrodipicolinate Reductase, domain 2"/>
    <property type="match status" value="1"/>
</dbReference>
<proteinExistence type="predicted"/>
<dbReference type="Pfam" id="PF01408">
    <property type="entry name" value="GFO_IDH_MocA"/>
    <property type="match status" value="1"/>
</dbReference>
<dbReference type="PANTHER" id="PTHR43249">
    <property type="entry name" value="UDP-N-ACETYL-2-AMINO-2-DEOXY-D-GLUCURONATE OXIDASE"/>
    <property type="match status" value="1"/>
</dbReference>
<dbReference type="PANTHER" id="PTHR43249:SF1">
    <property type="entry name" value="D-GLUCOSIDE 3-DEHYDROGENASE"/>
    <property type="match status" value="1"/>
</dbReference>
<name>A0A1I2LPZ3_9BACL</name>
<evidence type="ECO:0000313" key="4">
    <source>
        <dbReference type="Proteomes" id="UP000198661"/>
    </source>
</evidence>
<feature type="domain" description="Gfo/Idh/MocA-like oxidoreductase N-terminal" evidence="1">
    <location>
        <begin position="2"/>
        <end position="118"/>
    </location>
</feature>
<dbReference type="Proteomes" id="UP000198661">
    <property type="component" value="Unassembled WGS sequence"/>
</dbReference>
<sequence>MVRYGIVGCGHIAKKHVDAIVATEGAELAAVCDTDPARIAPFVKEGIRGYTDLEQMLKDGAVDVVSICTPSGLHAELAVRAAKAGKHVVVEKPMAMNLDEADRMIAACEKNGVLMTVVHPNRFRPAVMELKRRMEEGAFGTIGHANATVRWNRNQAYYDQAPWRGTRAMDGGVLMNQAIHNLDLLLWLLGEVEEVASYQATRIRRIEAEDTSVSVLRFKSGALGVIEAAVTVYPRNLEESLAIFGEKGTAVIGGPTANWIKTWRFADLTEEESRATIARVEKDPYGVPGHRCIIEDMTEAVRTGRRPKITGEDGRRALELAVACNRAAAFGRPVRLDSLR</sequence>
<gene>
    <name evidence="3" type="ORF">SAMN04488025_105147</name>
</gene>
<dbReference type="STRING" id="201973.SAMN04488025_105147"/>
<dbReference type="RefSeq" id="WP_092036300.1">
    <property type="nucleotide sequence ID" value="NZ_FOOK01000005.1"/>
</dbReference>
<dbReference type="EMBL" id="FOOK01000005">
    <property type="protein sequence ID" value="SFF80509.1"/>
    <property type="molecule type" value="Genomic_DNA"/>
</dbReference>
<dbReference type="InterPro" id="IPR055170">
    <property type="entry name" value="GFO_IDH_MocA-like_dom"/>
</dbReference>
<dbReference type="InterPro" id="IPR036291">
    <property type="entry name" value="NAD(P)-bd_dom_sf"/>
</dbReference>
<evidence type="ECO:0000313" key="3">
    <source>
        <dbReference type="EMBL" id="SFF80509.1"/>
    </source>
</evidence>
<protein>
    <submittedName>
        <fullName evidence="3">Predicted dehydrogenase</fullName>
    </submittedName>
</protein>
<keyword evidence="4" id="KW-1185">Reference proteome</keyword>
<dbReference type="AlphaFoldDB" id="A0A1I2LPZ3"/>
<dbReference type="Pfam" id="PF22725">
    <property type="entry name" value="GFO_IDH_MocA_C3"/>
    <property type="match status" value="1"/>
</dbReference>
<dbReference type="Gene3D" id="3.40.50.720">
    <property type="entry name" value="NAD(P)-binding Rossmann-like Domain"/>
    <property type="match status" value="1"/>
</dbReference>
<evidence type="ECO:0000259" key="1">
    <source>
        <dbReference type="Pfam" id="PF01408"/>
    </source>
</evidence>
<evidence type="ECO:0000259" key="2">
    <source>
        <dbReference type="Pfam" id="PF22725"/>
    </source>
</evidence>
<dbReference type="InterPro" id="IPR000683">
    <property type="entry name" value="Gfo/Idh/MocA-like_OxRdtase_N"/>
</dbReference>
<reference evidence="4" key="1">
    <citation type="submission" date="2016-10" db="EMBL/GenBank/DDBJ databases">
        <authorList>
            <person name="Varghese N."/>
            <person name="Submissions S."/>
        </authorList>
    </citation>
    <scope>NUCLEOTIDE SEQUENCE [LARGE SCALE GENOMIC DNA]</scope>
    <source>
        <strain evidence="4">DSM 44945</strain>
    </source>
</reference>
<organism evidence="3 4">
    <name type="scientific">Planifilum fulgidum</name>
    <dbReference type="NCBI Taxonomy" id="201973"/>
    <lineage>
        <taxon>Bacteria</taxon>
        <taxon>Bacillati</taxon>
        <taxon>Bacillota</taxon>
        <taxon>Bacilli</taxon>
        <taxon>Bacillales</taxon>
        <taxon>Thermoactinomycetaceae</taxon>
        <taxon>Planifilum</taxon>
    </lineage>
</organism>
<dbReference type="GO" id="GO:0000166">
    <property type="term" value="F:nucleotide binding"/>
    <property type="evidence" value="ECO:0007669"/>
    <property type="project" value="InterPro"/>
</dbReference>
<accession>A0A1I2LPZ3</accession>
<dbReference type="OrthoDB" id="9815825at2"/>